<dbReference type="Proteomes" id="UP000236584">
    <property type="component" value="Chromosome"/>
</dbReference>
<dbReference type="InterPro" id="IPR054213">
    <property type="entry name" value="DUF6920"/>
</dbReference>
<dbReference type="Pfam" id="PF21900">
    <property type="entry name" value="DUF6920"/>
    <property type="match status" value="1"/>
</dbReference>
<reference evidence="1 2" key="1">
    <citation type="submission" date="2018-01" db="EMBL/GenBank/DDBJ databases">
        <title>Complete genome sequence of Salinigranum rubrum GX10T, an extremely halophilic archaeon isolated from a marine solar saltern.</title>
        <authorList>
            <person name="Han S."/>
        </authorList>
    </citation>
    <scope>NUCLEOTIDE SEQUENCE [LARGE SCALE GENOMIC DNA]</scope>
    <source>
        <strain evidence="1 2">GX10</strain>
    </source>
</reference>
<dbReference type="OrthoDB" id="79774at2157"/>
<dbReference type="EMBL" id="CP026309">
    <property type="protein sequence ID" value="AUV83558.1"/>
    <property type="molecule type" value="Genomic_DNA"/>
</dbReference>
<evidence type="ECO:0000313" key="1">
    <source>
        <dbReference type="EMBL" id="AUV83558.1"/>
    </source>
</evidence>
<organism evidence="1 2">
    <name type="scientific">Salinigranum rubrum</name>
    <dbReference type="NCBI Taxonomy" id="755307"/>
    <lineage>
        <taxon>Archaea</taxon>
        <taxon>Methanobacteriati</taxon>
        <taxon>Methanobacteriota</taxon>
        <taxon>Stenosarchaea group</taxon>
        <taxon>Halobacteria</taxon>
        <taxon>Halobacteriales</taxon>
        <taxon>Haloferacaceae</taxon>
        <taxon>Salinigranum</taxon>
    </lineage>
</organism>
<protein>
    <submittedName>
        <fullName evidence="1">Uncharacterized protein</fullName>
    </submittedName>
</protein>
<accession>A0A2I8VNQ6</accession>
<dbReference type="KEGG" id="srub:C2R22_19500"/>
<dbReference type="GeneID" id="35594326"/>
<dbReference type="AlphaFoldDB" id="A0A2I8VNQ6"/>
<proteinExistence type="predicted"/>
<name>A0A2I8VNQ6_9EURY</name>
<keyword evidence="2" id="KW-1185">Reference proteome</keyword>
<evidence type="ECO:0000313" key="2">
    <source>
        <dbReference type="Proteomes" id="UP000236584"/>
    </source>
</evidence>
<dbReference type="RefSeq" id="WP_103427247.1">
    <property type="nucleotide sequence ID" value="NZ_CP026309.1"/>
</dbReference>
<sequence length="298" mass="32678">MKTADRVSARVSLVLVTLATALALVALGRRREARATEGLVDRLLAGSAEAAERGRDREDRTALPDPVRRYFDTALPEGSRTMDGVCVEQAGRLRVGGPDSSWKPFTATHRATVRRPGFVWDATVSVLPLTPVRVRDAFVGGEGSSRVTLFGALPLGGATGSRELDEAALQRYLAEAVWYPAALLPEHGVSWEGVDDRTARATLVYEETTASLTFHFSEEADPAQGEEGGETVVERVHADRRYRAVEGGFEPTPWTGLWRDYENRDGVLVPTTGEVVWHLPEGDLHAWRGRVTSVDFER</sequence>
<gene>
    <name evidence="1" type="ORF">C2R22_19500</name>
</gene>